<accession>A0A7J4J0B0</accession>
<evidence type="ECO:0000256" key="8">
    <source>
        <dbReference type="ARBA" id="ARBA00022822"/>
    </source>
</evidence>
<dbReference type="InterPro" id="IPR045186">
    <property type="entry name" value="Indole-3-glycerol_P_synth"/>
</dbReference>
<sequence>MNFLQKMKVRKVIAVEHAKLELPLEKMGKKIKKAGHAFAKALKKKGKPSIIAEFKKASPSRGVINARAGLKEYIRLYDKYADAISILTEPQFFGGKPEFIKEARRYTKKPILRKDFIVDPYEIYEARYYGADAVLLIAGFLSADEIKGMLKTCDSLGMDALVECDSENTLAIALDSGCKILGINNRNLTTMEEDFSTTARLLTKINSHGPKRQGLIVVSESAIHCRAQVDELSGKADAALVGSAIMSHRLPQIKLKELSGIPLVKVCGITSRKDALEAVEAGADIIGLNF</sequence>
<dbReference type="AlphaFoldDB" id="A0A7J4J0B0"/>
<dbReference type="InterPro" id="IPR001468">
    <property type="entry name" value="Indole-3-GlycerolPSynthase_CS"/>
</dbReference>
<evidence type="ECO:0000256" key="2">
    <source>
        <dbReference type="ARBA" id="ARBA00004696"/>
    </source>
</evidence>
<dbReference type="PROSITE" id="PS00614">
    <property type="entry name" value="IGPS"/>
    <property type="match status" value="1"/>
</dbReference>
<organism evidence="12 13">
    <name type="scientific">Candidatus Iainarchaeum sp</name>
    <dbReference type="NCBI Taxonomy" id="3101447"/>
    <lineage>
        <taxon>Archaea</taxon>
        <taxon>Candidatus Iainarchaeota</taxon>
        <taxon>Candidatus Iainarchaeia</taxon>
        <taxon>Candidatus Iainarchaeales</taxon>
        <taxon>Candidatus Iainarchaeaceae</taxon>
        <taxon>Candidatus Iainarchaeum</taxon>
    </lineage>
</organism>
<evidence type="ECO:0000256" key="6">
    <source>
        <dbReference type="ARBA" id="ARBA00022605"/>
    </source>
</evidence>
<dbReference type="EC" id="4.1.1.48" evidence="4"/>
<evidence type="ECO:0000256" key="1">
    <source>
        <dbReference type="ARBA" id="ARBA00001633"/>
    </source>
</evidence>
<evidence type="ECO:0000256" key="5">
    <source>
        <dbReference type="ARBA" id="ARBA00018080"/>
    </source>
</evidence>
<dbReference type="CDD" id="cd00331">
    <property type="entry name" value="IGPS"/>
    <property type="match status" value="1"/>
</dbReference>
<evidence type="ECO:0000256" key="3">
    <source>
        <dbReference type="ARBA" id="ARBA00008737"/>
    </source>
</evidence>
<dbReference type="GO" id="GO:0004425">
    <property type="term" value="F:indole-3-glycerol-phosphate synthase activity"/>
    <property type="evidence" value="ECO:0007669"/>
    <property type="project" value="UniProtKB-EC"/>
</dbReference>
<dbReference type="UniPathway" id="UPA00035">
    <property type="reaction ID" value="UER00043"/>
</dbReference>
<gene>
    <name evidence="12" type="ORF">HA254_04090</name>
</gene>
<dbReference type="PANTHER" id="PTHR22854:SF2">
    <property type="entry name" value="INDOLE-3-GLYCEROL-PHOSPHATE SYNTHASE"/>
    <property type="match status" value="1"/>
</dbReference>
<keyword evidence="7" id="KW-0210">Decarboxylase</keyword>
<keyword evidence="9" id="KW-0057">Aromatic amino acid biosynthesis</keyword>
<comment type="pathway">
    <text evidence="2">Amino-acid biosynthesis; L-tryptophan biosynthesis; L-tryptophan from chorismate: step 4/5.</text>
</comment>
<evidence type="ECO:0000313" key="12">
    <source>
        <dbReference type="EMBL" id="HIH09825.1"/>
    </source>
</evidence>
<keyword evidence="6" id="KW-0028">Amino-acid biosynthesis</keyword>
<dbReference type="InterPro" id="IPR013785">
    <property type="entry name" value="Aldolase_TIM"/>
</dbReference>
<protein>
    <recommendedName>
        <fullName evidence="5">Indole-3-glycerol phosphate synthase</fullName>
        <ecNumber evidence="4">4.1.1.48</ecNumber>
    </recommendedName>
</protein>
<evidence type="ECO:0000256" key="9">
    <source>
        <dbReference type="ARBA" id="ARBA00023141"/>
    </source>
</evidence>
<evidence type="ECO:0000259" key="11">
    <source>
        <dbReference type="Pfam" id="PF00218"/>
    </source>
</evidence>
<dbReference type="Proteomes" id="UP000565078">
    <property type="component" value="Unassembled WGS sequence"/>
</dbReference>
<proteinExistence type="inferred from homology"/>
<evidence type="ECO:0000256" key="10">
    <source>
        <dbReference type="ARBA" id="ARBA00023239"/>
    </source>
</evidence>
<evidence type="ECO:0000256" key="7">
    <source>
        <dbReference type="ARBA" id="ARBA00022793"/>
    </source>
</evidence>
<dbReference type="EMBL" id="DUGC01000063">
    <property type="protein sequence ID" value="HIH09825.1"/>
    <property type="molecule type" value="Genomic_DNA"/>
</dbReference>
<feature type="non-terminal residue" evidence="12">
    <location>
        <position position="290"/>
    </location>
</feature>
<evidence type="ECO:0000313" key="13">
    <source>
        <dbReference type="Proteomes" id="UP000565078"/>
    </source>
</evidence>
<dbReference type="Pfam" id="PF00218">
    <property type="entry name" value="IGPS"/>
    <property type="match status" value="1"/>
</dbReference>
<dbReference type="InterPro" id="IPR013798">
    <property type="entry name" value="Indole-3-glycerol_P_synth_dom"/>
</dbReference>
<dbReference type="InterPro" id="IPR011060">
    <property type="entry name" value="RibuloseP-bd_barrel"/>
</dbReference>
<evidence type="ECO:0000256" key="4">
    <source>
        <dbReference type="ARBA" id="ARBA00012362"/>
    </source>
</evidence>
<comment type="similarity">
    <text evidence="3">Belongs to the TrpC family.</text>
</comment>
<dbReference type="PANTHER" id="PTHR22854">
    <property type="entry name" value="TRYPTOPHAN BIOSYNTHESIS PROTEIN"/>
    <property type="match status" value="1"/>
</dbReference>
<feature type="domain" description="Indole-3-glycerol phosphate synthase" evidence="11">
    <location>
        <begin position="4"/>
        <end position="257"/>
    </location>
</feature>
<dbReference type="SUPFAM" id="SSF51366">
    <property type="entry name" value="Ribulose-phoshate binding barrel"/>
    <property type="match status" value="2"/>
</dbReference>
<dbReference type="GO" id="GO:0004640">
    <property type="term" value="F:phosphoribosylanthranilate isomerase activity"/>
    <property type="evidence" value="ECO:0007669"/>
    <property type="project" value="TreeGrafter"/>
</dbReference>
<name>A0A7J4J0B0_9ARCH</name>
<dbReference type="GO" id="GO:0000162">
    <property type="term" value="P:L-tryptophan biosynthetic process"/>
    <property type="evidence" value="ECO:0007669"/>
    <property type="project" value="UniProtKB-UniPathway"/>
</dbReference>
<keyword evidence="10" id="KW-0456">Lyase</keyword>
<comment type="caution">
    <text evidence="12">The sequence shown here is derived from an EMBL/GenBank/DDBJ whole genome shotgun (WGS) entry which is preliminary data.</text>
</comment>
<keyword evidence="8" id="KW-0822">Tryptophan biosynthesis</keyword>
<reference evidence="13" key="1">
    <citation type="journal article" date="2020" name="bioRxiv">
        <title>A rank-normalized archaeal taxonomy based on genome phylogeny resolves widespread incomplete and uneven classifications.</title>
        <authorList>
            <person name="Rinke C."/>
            <person name="Chuvochina M."/>
            <person name="Mussig A.J."/>
            <person name="Chaumeil P.-A."/>
            <person name="Waite D.W."/>
            <person name="Whitman W.B."/>
            <person name="Parks D.H."/>
            <person name="Hugenholtz P."/>
        </authorList>
    </citation>
    <scope>NUCLEOTIDE SEQUENCE [LARGE SCALE GENOMIC DNA]</scope>
</reference>
<comment type="catalytic activity">
    <reaction evidence="1">
        <text>1-(2-carboxyphenylamino)-1-deoxy-D-ribulose 5-phosphate + H(+) = (1S,2R)-1-C-(indol-3-yl)glycerol 3-phosphate + CO2 + H2O</text>
        <dbReference type="Rhea" id="RHEA:23476"/>
        <dbReference type="ChEBI" id="CHEBI:15377"/>
        <dbReference type="ChEBI" id="CHEBI:15378"/>
        <dbReference type="ChEBI" id="CHEBI:16526"/>
        <dbReference type="ChEBI" id="CHEBI:58613"/>
        <dbReference type="ChEBI" id="CHEBI:58866"/>
        <dbReference type="EC" id="4.1.1.48"/>
    </reaction>
</comment>
<dbReference type="Gene3D" id="3.20.20.70">
    <property type="entry name" value="Aldolase class I"/>
    <property type="match status" value="2"/>
</dbReference>